<feature type="binding site" evidence="12">
    <location>
        <position position="232"/>
    </location>
    <ligand>
        <name>[2Fe-2S] cluster</name>
        <dbReference type="ChEBI" id="CHEBI:190135"/>
    </ligand>
</feature>
<dbReference type="GO" id="GO:0050660">
    <property type="term" value="F:flavin adenine dinucleotide binding"/>
    <property type="evidence" value="ECO:0007669"/>
    <property type="project" value="InterPro"/>
</dbReference>
<evidence type="ECO:0000256" key="5">
    <source>
        <dbReference type="ARBA" id="ARBA00022723"/>
    </source>
</evidence>
<keyword evidence="9 12" id="KW-0411">Iron-sulfur</keyword>
<feature type="binding site" evidence="11">
    <location>
        <begin position="48"/>
        <end position="51"/>
    </location>
    <ligand>
        <name>FAD</name>
        <dbReference type="ChEBI" id="CHEBI:57692"/>
    </ligand>
</feature>
<name>A0A810Q3X2_9FIRM</name>
<evidence type="ECO:0000256" key="4">
    <source>
        <dbReference type="ARBA" id="ARBA00022714"/>
    </source>
</evidence>
<evidence type="ECO:0000313" key="15">
    <source>
        <dbReference type="Proteomes" id="UP000679848"/>
    </source>
</evidence>
<protein>
    <submittedName>
        <fullName evidence="14">Dihydroorotate dehydrogenase B (NAD(+)), electron transfer subunit</fullName>
    </submittedName>
</protein>
<evidence type="ECO:0000313" key="14">
    <source>
        <dbReference type="EMBL" id="BCK83019.1"/>
    </source>
</evidence>
<dbReference type="CDD" id="cd06218">
    <property type="entry name" value="DHOD_e_trans"/>
    <property type="match status" value="1"/>
</dbReference>
<comment type="cofactor">
    <cofactor evidence="10">
        <name>[2Fe-2S] cluster</name>
        <dbReference type="ChEBI" id="CHEBI:190135"/>
    </cofactor>
</comment>
<dbReference type="GO" id="GO:0016491">
    <property type="term" value="F:oxidoreductase activity"/>
    <property type="evidence" value="ECO:0007669"/>
    <property type="project" value="InterPro"/>
</dbReference>
<keyword evidence="7" id="KW-0249">Electron transport</keyword>
<dbReference type="SUPFAM" id="SSF52343">
    <property type="entry name" value="Ferredoxin reductase-like, C-terminal NADP-linked domain"/>
    <property type="match status" value="1"/>
</dbReference>
<organism evidence="14 15">
    <name type="scientific">Pusillibacter faecalis</name>
    <dbReference type="NCBI Taxonomy" id="2714358"/>
    <lineage>
        <taxon>Bacteria</taxon>
        <taxon>Bacillati</taxon>
        <taxon>Bacillota</taxon>
        <taxon>Clostridia</taxon>
        <taxon>Eubacteriales</taxon>
        <taxon>Oscillospiraceae</taxon>
        <taxon>Pusillibacter</taxon>
    </lineage>
</organism>
<reference evidence="14" key="1">
    <citation type="submission" date="2020-09" db="EMBL/GenBank/DDBJ databases">
        <title>New species isolated from human feces.</title>
        <authorList>
            <person name="Kitahara M."/>
            <person name="Shigeno Y."/>
            <person name="Shime M."/>
            <person name="Matsumoto Y."/>
            <person name="Nakamura S."/>
            <person name="Motooka D."/>
            <person name="Fukuoka S."/>
            <person name="Nishikawa H."/>
            <person name="Benno Y."/>
        </authorList>
    </citation>
    <scope>NUCLEOTIDE SEQUENCE</scope>
    <source>
        <strain evidence="14">MM59</strain>
    </source>
</reference>
<evidence type="ECO:0000256" key="2">
    <source>
        <dbReference type="ARBA" id="ARBA00022448"/>
    </source>
</evidence>
<evidence type="ECO:0000256" key="10">
    <source>
        <dbReference type="ARBA" id="ARBA00034078"/>
    </source>
</evidence>
<dbReference type="Pfam" id="PF00175">
    <property type="entry name" value="NAD_binding_1"/>
    <property type="match status" value="1"/>
</dbReference>
<dbReference type="Proteomes" id="UP000679848">
    <property type="component" value="Chromosome"/>
</dbReference>
<dbReference type="GO" id="GO:0051537">
    <property type="term" value="F:2 iron, 2 sulfur cluster binding"/>
    <property type="evidence" value="ECO:0007669"/>
    <property type="project" value="UniProtKB-KW"/>
</dbReference>
<dbReference type="InterPro" id="IPR019480">
    <property type="entry name" value="Dihydroorotate_DH_Fe-S-bd"/>
</dbReference>
<feature type="binding site" evidence="12">
    <location>
        <position position="217"/>
    </location>
    <ligand>
        <name>[2Fe-2S] cluster</name>
        <dbReference type="ChEBI" id="CHEBI:190135"/>
    </ligand>
</feature>
<dbReference type="InterPro" id="IPR012165">
    <property type="entry name" value="Cyt_c3_hydrogenase_gsu"/>
</dbReference>
<feature type="binding site" evidence="12">
    <location>
        <position position="212"/>
    </location>
    <ligand>
        <name>[2Fe-2S] cluster</name>
        <dbReference type="ChEBI" id="CHEBI:190135"/>
    </ligand>
</feature>
<evidence type="ECO:0000256" key="8">
    <source>
        <dbReference type="ARBA" id="ARBA00023004"/>
    </source>
</evidence>
<accession>A0A810Q3X2</accession>
<evidence type="ECO:0000256" key="9">
    <source>
        <dbReference type="ARBA" id="ARBA00023014"/>
    </source>
</evidence>
<keyword evidence="4 12" id="KW-0001">2Fe-2S</keyword>
<feature type="binding site" evidence="12">
    <location>
        <position position="220"/>
    </location>
    <ligand>
        <name>[2Fe-2S] cluster</name>
        <dbReference type="ChEBI" id="CHEBI:190135"/>
    </ligand>
</feature>
<feature type="domain" description="FAD-binding FR-type" evidence="13">
    <location>
        <begin position="1"/>
        <end position="96"/>
    </location>
</feature>
<dbReference type="PANTHER" id="PTHR43513:SF3">
    <property type="entry name" value="DIHYDROOROTATE DEHYDROGENASE B (NAD(+)), ELECTRON TRANSFER SUBUNIT-RELATED"/>
    <property type="match status" value="1"/>
</dbReference>
<dbReference type="Pfam" id="PF10418">
    <property type="entry name" value="DHODB_Fe-S_bind"/>
    <property type="match status" value="1"/>
</dbReference>
<dbReference type="PIRSF" id="PIRSF006816">
    <property type="entry name" value="Cyc3_hyd_g"/>
    <property type="match status" value="1"/>
</dbReference>
<comment type="cofactor">
    <cofactor evidence="11">
        <name>FAD</name>
        <dbReference type="ChEBI" id="CHEBI:57692"/>
    </cofactor>
    <text evidence="11">Binds 1 FAD per subunit.</text>
</comment>
<evidence type="ECO:0000256" key="6">
    <source>
        <dbReference type="ARBA" id="ARBA00022827"/>
    </source>
</evidence>
<dbReference type="InterPro" id="IPR050353">
    <property type="entry name" value="PyrK_electron_transfer"/>
</dbReference>
<dbReference type="Gene3D" id="2.10.240.10">
    <property type="entry name" value="Dihydroorotate dehydrogenase, electron transfer subunit"/>
    <property type="match status" value="1"/>
</dbReference>
<evidence type="ECO:0000256" key="1">
    <source>
        <dbReference type="ARBA" id="ARBA00006422"/>
    </source>
</evidence>
<keyword evidence="15" id="KW-1185">Reference proteome</keyword>
<dbReference type="AlphaFoldDB" id="A0A810Q3X2"/>
<keyword evidence="6 11" id="KW-0274">FAD</keyword>
<dbReference type="PRINTS" id="PR00409">
    <property type="entry name" value="PHDIOXRDTASE"/>
</dbReference>
<comment type="cofactor">
    <cofactor evidence="12">
        <name>[2Fe-2S] cluster</name>
        <dbReference type="ChEBI" id="CHEBI:190135"/>
    </cofactor>
    <text evidence="12">Binds 1 [2Fe-2S] cluster per subunit.</text>
</comment>
<evidence type="ECO:0000256" key="3">
    <source>
        <dbReference type="ARBA" id="ARBA00022630"/>
    </source>
</evidence>
<proteinExistence type="inferred from homology"/>
<evidence type="ECO:0000259" key="13">
    <source>
        <dbReference type="PROSITE" id="PS51384"/>
    </source>
</evidence>
<dbReference type="InterPro" id="IPR037117">
    <property type="entry name" value="Dihydroorotate_DH_ele_sf"/>
</dbReference>
<dbReference type="PROSITE" id="PS51384">
    <property type="entry name" value="FAD_FR"/>
    <property type="match status" value="1"/>
</dbReference>
<keyword evidence="5 12" id="KW-0479">Metal-binding</keyword>
<feature type="binding site" evidence="11">
    <location>
        <begin position="70"/>
        <end position="71"/>
    </location>
    <ligand>
        <name>FAD</name>
        <dbReference type="ChEBI" id="CHEBI:57692"/>
    </ligand>
</feature>
<keyword evidence="2" id="KW-0813">Transport</keyword>
<dbReference type="Gene3D" id="2.40.30.10">
    <property type="entry name" value="Translation factors"/>
    <property type="match status" value="1"/>
</dbReference>
<gene>
    <name evidence="14" type="primary">pyrK</name>
    <name evidence="14" type="ORF">MM59RIKEN_03380</name>
</gene>
<dbReference type="EMBL" id="AP023420">
    <property type="protein sequence ID" value="BCK83019.1"/>
    <property type="molecule type" value="Genomic_DNA"/>
</dbReference>
<evidence type="ECO:0000256" key="11">
    <source>
        <dbReference type="PIRSR" id="PIRSR006816-1"/>
    </source>
</evidence>
<feature type="binding site" evidence="11">
    <location>
        <begin position="63"/>
        <end position="65"/>
    </location>
    <ligand>
        <name>FAD</name>
        <dbReference type="ChEBI" id="CHEBI:57692"/>
    </ligand>
</feature>
<dbReference type="InterPro" id="IPR039261">
    <property type="entry name" value="FNR_nucleotide-bd"/>
</dbReference>
<dbReference type="InterPro" id="IPR017938">
    <property type="entry name" value="Riboflavin_synthase-like_b-brl"/>
</dbReference>
<dbReference type="InterPro" id="IPR001433">
    <property type="entry name" value="OxRdtase_FAD/NAD-bd"/>
</dbReference>
<dbReference type="Gene3D" id="3.40.50.80">
    <property type="entry name" value="Nucleotide-binding domain of ferredoxin-NADP reductase (FNR) module"/>
    <property type="match status" value="1"/>
</dbReference>
<dbReference type="PANTHER" id="PTHR43513">
    <property type="entry name" value="DIHYDROOROTATE DEHYDROGENASE B (NAD(+)), ELECTRON TRANSFER SUBUNIT"/>
    <property type="match status" value="1"/>
</dbReference>
<dbReference type="KEGG" id="pfaa:MM59RIKEN_03380"/>
<sequence>MKQSLFTLEHTRQLGSDIYELVLSGDTSAITAPGQFVNIALPGNFLRRPISVCNWTEHALMLLVRVVGEGTHTLVRSVPGTELDVLSGLGNGFDIVQAGSSPLLAGGGIGIAPLYGLAQRLLEQGCTPTVALGFRTGQDVFYLEEFAALGCRLLLATEDGSLGTRGFVTDCIRNVPECTYVFACGPLPMLRAVHSLPQLTGGQFSFEARMGCGFGACMGCTVPTANGSKRVCKDGPILYKEEIVW</sequence>
<evidence type="ECO:0000256" key="12">
    <source>
        <dbReference type="PIRSR" id="PIRSR006816-2"/>
    </source>
</evidence>
<comment type="similarity">
    <text evidence="1">Belongs to the PyrK family.</text>
</comment>
<dbReference type="InterPro" id="IPR017927">
    <property type="entry name" value="FAD-bd_FR_type"/>
</dbReference>
<evidence type="ECO:0000256" key="7">
    <source>
        <dbReference type="ARBA" id="ARBA00022982"/>
    </source>
</evidence>
<dbReference type="GO" id="GO:0046872">
    <property type="term" value="F:metal ion binding"/>
    <property type="evidence" value="ECO:0007669"/>
    <property type="project" value="UniProtKB-KW"/>
</dbReference>
<dbReference type="RefSeq" id="WP_187031216.1">
    <property type="nucleotide sequence ID" value="NZ_AP023420.1"/>
</dbReference>
<keyword evidence="8 12" id="KW-0408">Iron</keyword>
<dbReference type="SUPFAM" id="SSF63380">
    <property type="entry name" value="Riboflavin synthase domain-like"/>
    <property type="match status" value="1"/>
</dbReference>
<dbReference type="GO" id="GO:0006221">
    <property type="term" value="P:pyrimidine nucleotide biosynthetic process"/>
    <property type="evidence" value="ECO:0007669"/>
    <property type="project" value="InterPro"/>
</dbReference>
<keyword evidence="3 11" id="KW-0285">Flavoprotein</keyword>